<evidence type="ECO:0000313" key="1">
    <source>
        <dbReference type="EMBL" id="SAL30137.1"/>
    </source>
</evidence>
<dbReference type="AlphaFoldDB" id="A0A158GDZ8"/>
<gene>
    <name evidence="1" type="ORF">AWB69_02445</name>
</gene>
<accession>A0A158GDZ8</accession>
<dbReference type="Proteomes" id="UP000054683">
    <property type="component" value="Unassembled WGS sequence"/>
</dbReference>
<organism evidence="1 2">
    <name type="scientific">Caballeronia udeis</name>
    <dbReference type="NCBI Taxonomy" id="1232866"/>
    <lineage>
        <taxon>Bacteria</taxon>
        <taxon>Pseudomonadati</taxon>
        <taxon>Pseudomonadota</taxon>
        <taxon>Betaproteobacteria</taxon>
        <taxon>Burkholderiales</taxon>
        <taxon>Burkholderiaceae</taxon>
        <taxon>Caballeronia</taxon>
    </lineage>
</organism>
<sequence>MFQRPYQVHEVSQETQELATARKIAAIVASLTIPTISRSELAYQTLPADLEAKLVGYFHGFCMPICAAWQIGGTDVPAEATGLVVSLIFPESRASLSHSVDSVMLNSEAFGKGMEAGRRDGELYRTTGRKGTALLQILVSDFRGFCDYSKVTADTTA</sequence>
<dbReference type="EMBL" id="FCOK02000013">
    <property type="protein sequence ID" value="SAL30137.1"/>
    <property type="molecule type" value="Genomic_DNA"/>
</dbReference>
<dbReference type="OrthoDB" id="9022952at2"/>
<proteinExistence type="predicted"/>
<dbReference type="RefSeq" id="WP_062085109.1">
    <property type="nucleotide sequence ID" value="NZ_FCOK02000013.1"/>
</dbReference>
<protein>
    <submittedName>
        <fullName evidence="1">Uncharacterized protein</fullName>
    </submittedName>
</protein>
<evidence type="ECO:0000313" key="2">
    <source>
        <dbReference type="Proteomes" id="UP000054683"/>
    </source>
</evidence>
<reference evidence="1 2" key="1">
    <citation type="submission" date="2016-01" db="EMBL/GenBank/DDBJ databases">
        <authorList>
            <person name="Oliw E.H."/>
        </authorList>
    </citation>
    <scope>NUCLEOTIDE SEQUENCE [LARGE SCALE GENOMIC DNA]</scope>
    <source>
        <strain evidence="1">LMG 27134</strain>
    </source>
</reference>
<name>A0A158GDZ8_9BURK</name>